<gene>
    <name evidence="2" type="ORF">KIK155_LOCUS30900</name>
</gene>
<protein>
    <recommendedName>
        <fullName evidence="1">DUF4422 domain-containing protein</fullName>
    </recommendedName>
</protein>
<evidence type="ECO:0000313" key="2">
    <source>
        <dbReference type="EMBL" id="CAF3772438.1"/>
    </source>
</evidence>
<dbReference type="EMBL" id="CAJNYV010005671">
    <property type="protein sequence ID" value="CAF3772438.1"/>
    <property type="molecule type" value="Genomic_DNA"/>
</dbReference>
<dbReference type="InterPro" id="IPR029044">
    <property type="entry name" value="Nucleotide-diphossugar_trans"/>
</dbReference>
<dbReference type="AlphaFoldDB" id="A0A818ZPB4"/>
<name>A0A818ZPB4_9BILA</name>
<proteinExistence type="predicted"/>
<dbReference type="SUPFAM" id="SSF53448">
    <property type="entry name" value="Nucleotide-diphospho-sugar transferases"/>
    <property type="match status" value="1"/>
</dbReference>
<comment type="caution">
    <text evidence="2">The sequence shown here is derived from an EMBL/GenBank/DDBJ whole genome shotgun (WGS) entry which is preliminary data.</text>
</comment>
<accession>A0A818ZPB4</accession>
<sequence>MANFAAFDSLAAACIEKGDTAKYIRVHFEFTIDENGVLYDGKYLYTGSTRYAGGSGDKKIKYLEEQKTYLDNAVKKMIPRIPAWYPALQSNVRVKCAVKDYFQFWLVTGFSFIKNAVNFDFPIKEALLSIEPLCDEIVVAVGDCTDGTRELVQSIHPTKIKIIDTVWNPNLNRDGVVLADETNKALKAIGSDSDWLIYIQGDEVMHEAGHAAVLKAMQQYKDDKRVDGLLFKYLHFYGSYDYVATSSRWYRNEIRVIKNDKSIYSYKDAQGFRKGNDFKLNVKPVDAYICHYGWVREPSKMQAKIINGGNFWGGDNFTEPDKTEMFSGSFDYSEIDLLEKFTGQHPVVIQPKIAAKNWQFDYGLSYSKLSLKERFKLIVEKITVFHKPFVVPNSNIVQPIHAGKALAKSDLGFMGDDEGENISALNPLFCELTVLYAIWKNKLYKEHTYWGLCHYRRYFTLPLWFWQFKKKENAYKLTPTQENIDQIFSKKFQSKIESILTPNTIIVSKKWPLTTNKGVTINMKENYAIEHEANGWQILQEVVNDLYPAFSNSFKEAELLTGLSIGNMMITHHTIWNEYLDWLFAILYEVKNRYTIPADSYQSRALGFMSERLLNIFLHHNKNRFQIIEMDIVTFVQKKEPYVKNAPPKN</sequence>
<reference evidence="2" key="1">
    <citation type="submission" date="2021-02" db="EMBL/GenBank/DDBJ databases">
        <authorList>
            <person name="Nowell W R."/>
        </authorList>
    </citation>
    <scope>NUCLEOTIDE SEQUENCE</scope>
</reference>
<dbReference type="Proteomes" id="UP000663865">
    <property type="component" value="Unassembled WGS sequence"/>
</dbReference>
<evidence type="ECO:0000313" key="3">
    <source>
        <dbReference type="Proteomes" id="UP000663865"/>
    </source>
</evidence>
<dbReference type="InterPro" id="IPR025536">
    <property type="entry name" value="DUF4422"/>
</dbReference>
<dbReference type="Gene3D" id="3.90.550.10">
    <property type="entry name" value="Spore Coat Polysaccharide Biosynthesis Protein SpsA, Chain A"/>
    <property type="match status" value="1"/>
</dbReference>
<organism evidence="2 3">
    <name type="scientific">Rotaria socialis</name>
    <dbReference type="NCBI Taxonomy" id="392032"/>
    <lineage>
        <taxon>Eukaryota</taxon>
        <taxon>Metazoa</taxon>
        <taxon>Spiralia</taxon>
        <taxon>Gnathifera</taxon>
        <taxon>Rotifera</taxon>
        <taxon>Eurotatoria</taxon>
        <taxon>Bdelloidea</taxon>
        <taxon>Philodinida</taxon>
        <taxon>Philodinidae</taxon>
        <taxon>Rotaria</taxon>
    </lineage>
</organism>
<feature type="domain" description="DUF4422" evidence="1">
    <location>
        <begin position="383"/>
        <end position="622"/>
    </location>
</feature>
<evidence type="ECO:0000259" key="1">
    <source>
        <dbReference type="Pfam" id="PF14393"/>
    </source>
</evidence>
<dbReference type="Pfam" id="PF14393">
    <property type="entry name" value="DUF4422"/>
    <property type="match status" value="1"/>
</dbReference>